<dbReference type="AlphaFoldDB" id="A0A067M7E7"/>
<keyword evidence="1" id="KW-0728">SH3 domain</keyword>
<reference evidence="5" key="1">
    <citation type="journal article" date="2014" name="Proc. Natl. Acad. Sci. U.S.A.">
        <title>Extensive sampling of basidiomycete genomes demonstrates inadequacy of the white-rot/brown-rot paradigm for wood decay fungi.</title>
        <authorList>
            <person name="Riley R."/>
            <person name="Salamov A.A."/>
            <person name="Brown D.W."/>
            <person name="Nagy L.G."/>
            <person name="Floudas D."/>
            <person name="Held B.W."/>
            <person name="Levasseur A."/>
            <person name="Lombard V."/>
            <person name="Morin E."/>
            <person name="Otillar R."/>
            <person name="Lindquist E.A."/>
            <person name="Sun H."/>
            <person name="LaButti K.M."/>
            <person name="Schmutz J."/>
            <person name="Jabbour D."/>
            <person name="Luo H."/>
            <person name="Baker S.E."/>
            <person name="Pisabarro A.G."/>
            <person name="Walton J.D."/>
            <person name="Blanchette R.A."/>
            <person name="Henrissat B."/>
            <person name="Martin F."/>
            <person name="Cullen D."/>
            <person name="Hibbett D.S."/>
            <person name="Grigoriev I.V."/>
        </authorList>
    </citation>
    <scope>NUCLEOTIDE SEQUENCE [LARGE SCALE GENOMIC DNA]</scope>
    <source>
        <strain evidence="5">FD-172 SS1</strain>
    </source>
</reference>
<dbReference type="EMBL" id="KL198101">
    <property type="protein sequence ID" value="KDQ07777.1"/>
    <property type="molecule type" value="Genomic_DNA"/>
</dbReference>
<dbReference type="SMART" id="SM00326">
    <property type="entry name" value="SH3"/>
    <property type="match status" value="1"/>
</dbReference>
<accession>A0A067M7E7</accession>
<dbReference type="Proteomes" id="UP000027195">
    <property type="component" value="Unassembled WGS sequence"/>
</dbReference>
<evidence type="ECO:0000313" key="4">
    <source>
        <dbReference type="EMBL" id="KDQ07777.1"/>
    </source>
</evidence>
<dbReference type="InParanoid" id="A0A067M7E7"/>
<dbReference type="Gene3D" id="2.30.30.40">
    <property type="entry name" value="SH3 Domains"/>
    <property type="match status" value="1"/>
</dbReference>
<protein>
    <recommendedName>
        <fullName evidence="3">SH3 domain-containing protein</fullName>
    </recommendedName>
</protein>
<feature type="region of interest" description="Disordered" evidence="2">
    <location>
        <begin position="1"/>
        <end position="56"/>
    </location>
</feature>
<dbReference type="HOGENOM" id="CLU_1151646_0_0_1"/>
<name>A0A067M7E7_BOTB1</name>
<feature type="domain" description="SH3" evidence="3">
    <location>
        <begin position="169"/>
        <end position="228"/>
    </location>
</feature>
<feature type="compositionally biased region" description="Polar residues" evidence="2">
    <location>
        <begin position="35"/>
        <end position="47"/>
    </location>
</feature>
<evidence type="ECO:0000256" key="1">
    <source>
        <dbReference type="ARBA" id="ARBA00022443"/>
    </source>
</evidence>
<evidence type="ECO:0000256" key="2">
    <source>
        <dbReference type="SAM" id="MobiDB-lite"/>
    </source>
</evidence>
<evidence type="ECO:0000259" key="3">
    <source>
        <dbReference type="SMART" id="SM00326"/>
    </source>
</evidence>
<feature type="compositionally biased region" description="Low complexity" evidence="2">
    <location>
        <begin position="10"/>
        <end position="31"/>
    </location>
</feature>
<dbReference type="OrthoDB" id="19092at2759"/>
<organism evidence="4 5">
    <name type="scientific">Botryobasidium botryosum (strain FD-172 SS1)</name>
    <dbReference type="NCBI Taxonomy" id="930990"/>
    <lineage>
        <taxon>Eukaryota</taxon>
        <taxon>Fungi</taxon>
        <taxon>Dikarya</taxon>
        <taxon>Basidiomycota</taxon>
        <taxon>Agaricomycotina</taxon>
        <taxon>Agaricomycetes</taxon>
        <taxon>Cantharellales</taxon>
        <taxon>Botryobasidiaceae</taxon>
        <taxon>Botryobasidium</taxon>
    </lineage>
</organism>
<dbReference type="InterPro" id="IPR036028">
    <property type="entry name" value="SH3-like_dom_sf"/>
</dbReference>
<dbReference type="InterPro" id="IPR001452">
    <property type="entry name" value="SH3_domain"/>
</dbReference>
<proteinExistence type="predicted"/>
<feature type="compositionally biased region" description="Low complexity" evidence="2">
    <location>
        <begin position="128"/>
        <end position="140"/>
    </location>
</feature>
<gene>
    <name evidence="4" type="ORF">BOTBODRAFT_149058</name>
</gene>
<sequence>MSAPAPPRDASNPALSPASAPSSTRPAPSSPVLSRKSSTVRPTSNPVLTPAPASDLPAKRRHIIVYDFAYPNSDDRHRGLVLDTGNHGSNRSSASSGVTGFFGFRLNPFKSLAVPSEGVDGEGANSQRSSRASASSTSSTYHDAPEYSDEDEEGADRIAGAGAPPFRPGIYRAMYDFEPEGDAEMGLSEGQLVRVLGRGGGEGWVVVSDPDKGNGQALVPEGYLEFSHADEEDGGTTPADV</sequence>
<dbReference type="Pfam" id="PF00018">
    <property type="entry name" value="SH3_1"/>
    <property type="match status" value="1"/>
</dbReference>
<dbReference type="STRING" id="930990.A0A067M7E7"/>
<dbReference type="SUPFAM" id="SSF50044">
    <property type="entry name" value="SH3-domain"/>
    <property type="match status" value="1"/>
</dbReference>
<evidence type="ECO:0000313" key="5">
    <source>
        <dbReference type="Proteomes" id="UP000027195"/>
    </source>
</evidence>
<feature type="region of interest" description="Disordered" evidence="2">
    <location>
        <begin position="116"/>
        <end position="163"/>
    </location>
</feature>
<keyword evidence="5" id="KW-1185">Reference proteome</keyword>